<dbReference type="AlphaFoldDB" id="A0A059NW99"/>
<name>A0A059NW99_9BACI</name>
<evidence type="ECO:0000313" key="3">
    <source>
        <dbReference type="Proteomes" id="UP000028868"/>
    </source>
</evidence>
<sequence length="49" mass="5720">MTEMKNVSVLLDEETVEKIIHLQKKTGTFSRSSLLRDLIKRGLEMENEK</sequence>
<dbReference type="GO" id="GO:0006355">
    <property type="term" value="P:regulation of DNA-templated transcription"/>
    <property type="evidence" value="ECO:0007669"/>
    <property type="project" value="InterPro"/>
</dbReference>
<organism evidence="2 3">
    <name type="scientific">Halobacillus karajensis</name>
    <dbReference type="NCBI Taxonomy" id="195088"/>
    <lineage>
        <taxon>Bacteria</taxon>
        <taxon>Bacillati</taxon>
        <taxon>Bacillota</taxon>
        <taxon>Bacilli</taxon>
        <taxon>Bacillales</taxon>
        <taxon>Bacillaceae</taxon>
        <taxon>Halobacillus</taxon>
    </lineage>
</organism>
<reference evidence="2 3" key="2">
    <citation type="submission" date="2014-05" db="EMBL/GenBank/DDBJ databases">
        <title>Draft genome sequence of Halobacillus karajensis HK-03.</title>
        <authorList>
            <person name="Khelaifia S."/>
            <person name="Croce O."/>
            <person name="Lagier J.C."/>
            <person name="Raoult D."/>
        </authorList>
    </citation>
    <scope>NUCLEOTIDE SEQUENCE [LARGE SCALE GENOMIC DNA]</scope>
    <source>
        <strain evidence="2 3">HD-03</strain>
    </source>
</reference>
<gene>
    <name evidence="2" type="ORF">BN983_00828</name>
</gene>
<dbReference type="EMBL" id="CCDI010000001">
    <property type="protein sequence ID" value="CDQ22615.1"/>
    <property type="molecule type" value="Genomic_DNA"/>
</dbReference>
<keyword evidence="3" id="KW-1185">Reference proteome</keyword>
<protein>
    <recommendedName>
        <fullName evidence="1">Ribbon-helix-helix protein CopG domain-containing protein</fullName>
    </recommendedName>
</protein>
<accession>A0A059NW99</accession>
<dbReference type="InterPro" id="IPR002145">
    <property type="entry name" value="CopG"/>
</dbReference>
<feature type="domain" description="Ribbon-helix-helix protein CopG" evidence="1">
    <location>
        <begin position="5"/>
        <end position="44"/>
    </location>
</feature>
<dbReference type="Proteomes" id="UP000028868">
    <property type="component" value="Unassembled WGS sequence"/>
</dbReference>
<proteinExistence type="predicted"/>
<evidence type="ECO:0000313" key="2">
    <source>
        <dbReference type="EMBL" id="CDQ22615.1"/>
    </source>
</evidence>
<evidence type="ECO:0000259" key="1">
    <source>
        <dbReference type="Pfam" id="PF01402"/>
    </source>
</evidence>
<comment type="caution">
    <text evidence="2">The sequence shown here is derived from an EMBL/GenBank/DDBJ whole genome shotgun (WGS) entry which is preliminary data.</text>
</comment>
<reference evidence="3" key="1">
    <citation type="submission" date="2014-03" db="EMBL/GenBank/DDBJ databases">
        <authorList>
            <person name="Urmite Genomes U."/>
        </authorList>
    </citation>
    <scope>NUCLEOTIDE SEQUENCE [LARGE SCALE GENOMIC DNA]</scope>
    <source>
        <strain evidence="3">HD-03</strain>
    </source>
</reference>
<dbReference type="Pfam" id="PF01402">
    <property type="entry name" value="RHH_1"/>
    <property type="match status" value="1"/>
</dbReference>
<dbReference type="RefSeq" id="WP_082224292.1">
    <property type="nucleotide sequence ID" value="NZ_CCDI010000001.1"/>
</dbReference>